<reference evidence="2" key="1">
    <citation type="submission" date="2021-02" db="EMBL/GenBank/DDBJ databases">
        <authorList>
            <person name="Dougan E. K."/>
            <person name="Rhodes N."/>
            <person name="Thang M."/>
            <person name="Chan C."/>
        </authorList>
    </citation>
    <scope>NUCLEOTIDE SEQUENCE</scope>
</reference>
<protein>
    <submittedName>
        <fullName evidence="2">MAP3K3 protein</fullName>
    </submittedName>
</protein>
<evidence type="ECO:0000313" key="2">
    <source>
        <dbReference type="EMBL" id="CAE7296389.1"/>
    </source>
</evidence>
<accession>A0A812NA45</accession>
<comment type="caution">
    <text evidence="2">The sequence shown here is derived from an EMBL/GenBank/DDBJ whole genome shotgun (WGS) entry which is preliminary data.</text>
</comment>
<keyword evidence="3" id="KW-1185">Reference proteome</keyword>
<dbReference type="Proteomes" id="UP000649617">
    <property type="component" value="Unassembled WGS sequence"/>
</dbReference>
<dbReference type="AlphaFoldDB" id="A0A812NA45"/>
<feature type="non-terminal residue" evidence="2">
    <location>
        <position position="66"/>
    </location>
</feature>
<feature type="non-terminal residue" evidence="2">
    <location>
        <position position="1"/>
    </location>
</feature>
<evidence type="ECO:0000313" key="3">
    <source>
        <dbReference type="Proteomes" id="UP000649617"/>
    </source>
</evidence>
<dbReference type="EMBL" id="CAJNIZ010010202">
    <property type="protein sequence ID" value="CAE7296389.1"/>
    <property type="molecule type" value="Genomic_DNA"/>
</dbReference>
<feature type="region of interest" description="Disordered" evidence="1">
    <location>
        <begin position="1"/>
        <end position="22"/>
    </location>
</feature>
<name>A0A812NA45_SYMPI</name>
<feature type="region of interest" description="Disordered" evidence="1">
    <location>
        <begin position="38"/>
        <end position="66"/>
    </location>
</feature>
<sequence length="66" mass="6957">AWQLPQLLSGSLAAGPKDRDRGLRGLSSLAMVTVRTPWSCPNRSWSSGSDPAGYDGSGGQRRSPEA</sequence>
<evidence type="ECO:0000256" key="1">
    <source>
        <dbReference type="SAM" id="MobiDB-lite"/>
    </source>
</evidence>
<proteinExistence type="predicted"/>
<feature type="compositionally biased region" description="Polar residues" evidence="1">
    <location>
        <begin position="39"/>
        <end position="49"/>
    </location>
</feature>
<gene>
    <name evidence="2" type="primary">MAP3K3</name>
    <name evidence="2" type="ORF">SPIL2461_LOCUS6678</name>
</gene>
<organism evidence="2 3">
    <name type="scientific">Symbiodinium pilosum</name>
    <name type="common">Dinoflagellate</name>
    <dbReference type="NCBI Taxonomy" id="2952"/>
    <lineage>
        <taxon>Eukaryota</taxon>
        <taxon>Sar</taxon>
        <taxon>Alveolata</taxon>
        <taxon>Dinophyceae</taxon>
        <taxon>Suessiales</taxon>
        <taxon>Symbiodiniaceae</taxon>
        <taxon>Symbiodinium</taxon>
    </lineage>
</organism>